<name>A0A974NVL6_9SPHN</name>
<sequence length="611" mass="65940">MGRPPCRRIYAARGDRSARTFRAQRIECDRRDGRSGTWGVLGPRLVPTLARRDQRRAPAPATARNRAQDRRGLVAQHGTLAAGQYPAVRGAGGVARSGAAVTDETRRLLLAAGLSLAVPGRVLAKSPEPRVACPAGRYLGLRSGNVSSFLGIRYGRASRFRAATLEQKMRDEIRAVSFGPVCPQHTRRGPQSEDCLTLNIWTPDAHPGAKLPVMVYVHGGGYAFGSGNDPVSDGRQLAARGVVVVTINHRLNVLGYLYLARLSAEFPDSGNAGQADLVLALRWIRENIAAFGGDPGLVTAFGDSGGGGKVTTLLAMPSATGLFHRVATMSGQQVTASGPLHATRRAEAFLARLKMDPTRAAAVPVEKLIEALDTEDPVSGGALYTGPVLDMRALSRHPFWPDAPPQSLPMLSGNARDEMRAFYDPDSDFVRTMDWSNVASRIADELPVDVLSERIVEEYRRKMPQSKAADIFFAATTAGRSWRGQIEVAEARARAGTPAWLYQTDFTSREDSRRGAFHCIDVPLVFGTVDAKGAGVGDTADVRAVSRALQDRFIAFARTGNPAVRGAVEWPTYTLPGRATLIVDVESRVADDPRGWQRELFATAPYVQPGS</sequence>
<dbReference type="Pfam" id="PF00135">
    <property type="entry name" value="COesterase"/>
    <property type="match status" value="1"/>
</dbReference>
<keyword evidence="5" id="KW-1185">Reference proteome</keyword>
<dbReference type="Gene3D" id="3.40.50.1820">
    <property type="entry name" value="alpha/beta hydrolase"/>
    <property type="match status" value="1"/>
</dbReference>
<dbReference type="EMBL" id="CP061035">
    <property type="protein sequence ID" value="QQV77730.1"/>
    <property type="molecule type" value="Genomic_DNA"/>
</dbReference>
<evidence type="ECO:0000256" key="1">
    <source>
        <dbReference type="ARBA" id="ARBA00005964"/>
    </source>
</evidence>
<evidence type="ECO:0000256" key="2">
    <source>
        <dbReference type="ARBA" id="ARBA00022801"/>
    </source>
</evidence>
<evidence type="ECO:0000259" key="3">
    <source>
        <dbReference type="Pfam" id="PF00135"/>
    </source>
</evidence>
<proteinExistence type="inferred from homology"/>
<dbReference type="AlphaFoldDB" id="A0A974NVL6"/>
<dbReference type="KEGG" id="sari:H5J25_02810"/>
<accession>A0A974NVL6</accession>
<dbReference type="GO" id="GO:0016787">
    <property type="term" value="F:hydrolase activity"/>
    <property type="evidence" value="ECO:0007669"/>
    <property type="project" value="UniProtKB-KW"/>
</dbReference>
<dbReference type="SUPFAM" id="SSF53474">
    <property type="entry name" value="alpha/beta-Hydrolases"/>
    <property type="match status" value="1"/>
</dbReference>
<reference evidence="5" key="1">
    <citation type="submission" date="2020-09" db="EMBL/GenBank/DDBJ databases">
        <title>Sphingomonas sp., a new species isolated from pork steak.</title>
        <authorList>
            <person name="Heidler von Heilborn D."/>
        </authorList>
    </citation>
    <scope>NUCLEOTIDE SEQUENCE [LARGE SCALE GENOMIC DNA]</scope>
</reference>
<protein>
    <submittedName>
        <fullName evidence="4">Carboxylesterase/lipase family protein</fullName>
    </submittedName>
</protein>
<keyword evidence="2" id="KW-0378">Hydrolase</keyword>
<dbReference type="PROSITE" id="PS00941">
    <property type="entry name" value="CARBOXYLESTERASE_B_2"/>
    <property type="match status" value="1"/>
</dbReference>
<dbReference type="InterPro" id="IPR019819">
    <property type="entry name" value="Carboxylesterase_B_CS"/>
</dbReference>
<gene>
    <name evidence="4" type="ORF">H5J25_02810</name>
</gene>
<dbReference type="InterPro" id="IPR029058">
    <property type="entry name" value="AB_hydrolase_fold"/>
</dbReference>
<organism evidence="4 5">
    <name type="scientific">Sphingomonas aliaeris</name>
    <dbReference type="NCBI Taxonomy" id="2759526"/>
    <lineage>
        <taxon>Bacteria</taxon>
        <taxon>Pseudomonadati</taxon>
        <taxon>Pseudomonadota</taxon>
        <taxon>Alphaproteobacteria</taxon>
        <taxon>Sphingomonadales</taxon>
        <taxon>Sphingomonadaceae</taxon>
        <taxon>Sphingomonas</taxon>
    </lineage>
</organism>
<dbReference type="InterPro" id="IPR002018">
    <property type="entry name" value="CarbesteraseB"/>
</dbReference>
<feature type="domain" description="Carboxylesterase type B" evidence="3">
    <location>
        <begin position="135"/>
        <end position="576"/>
    </location>
</feature>
<dbReference type="PANTHER" id="PTHR43142:SF1">
    <property type="entry name" value="CARBOXYLIC ESTER HYDROLASE"/>
    <property type="match status" value="1"/>
</dbReference>
<dbReference type="Proteomes" id="UP000595894">
    <property type="component" value="Chromosome"/>
</dbReference>
<evidence type="ECO:0000313" key="4">
    <source>
        <dbReference type="EMBL" id="QQV77730.1"/>
    </source>
</evidence>
<dbReference type="PANTHER" id="PTHR43142">
    <property type="entry name" value="CARBOXYLIC ESTER HYDROLASE"/>
    <property type="match status" value="1"/>
</dbReference>
<evidence type="ECO:0000313" key="5">
    <source>
        <dbReference type="Proteomes" id="UP000595894"/>
    </source>
</evidence>
<comment type="similarity">
    <text evidence="1">Belongs to the type-B carboxylesterase/lipase family.</text>
</comment>